<keyword evidence="3" id="KW-1185">Reference proteome</keyword>
<dbReference type="Pfam" id="PF17648">
    <property type="entry name" value="Luciferase"/>
    <property type="match status" value="1"/>
</dbReference>
<dbReference type="OMA" id="EGSTHMI"/>
<proteinExistence type="predicted"/>
<dbReference type="OrthoDB" id="5358398at2759"/>
<comment type="caution">
    <text evidence="2">The sequence shown here is derived from an EMBL/GenBank/DDBJ whole genome shotgun (WGS) entry which is preliminary data.</text>
</comment>
<dbReference type="RefSeq" id="XP_040644809.1">
    <property type="nucleotide sequence ID" value="XM_040792842.1"/>
</dbReference>
<dbReference type="PANTHER" id="PTHR38695">
    <property type="entry name" value="AMINO ACID PERMEASE_ SLC12A DOMAIN-CONTAINING PROTEIN"/>
    <property type="match status" value="1"/>
</dbReference>
<dbReference type="InterPro" id="IPR040841">
    <property type="entry name" value="Luciferase_dom"/>
</dbReference>
<reference evidence="2 3" key="1">
    <citation type="journal article" date="2016" name="BMC Genomics">
        <title>Genome sequencing and secondary metabolism of the postharvest pathogen Penicillium griseofulvum.</title>
        <authorList>
            <person name="Banani H."/>
            <person name="Marcet-Houben M."/>
            <person name="Ballester A.R."/>
            <person name="Abbruscato P."/>
            <person name="Gonzalez-Candelas L."/>
            <person name="Gabaldon T."/>
            <person name="Spadaro D."/>
        </authorList>
    </citation>
    <scope>NUCLEOTIDE SEQUENCE [LARGE SCALE GENOMIC DNA]</scope>
    <source>
        <strain evidence="2 3">PG3</strain>
    </source>
</reference>
<gene>
    <name evidence="2" type="ORF">PGRI_051290</name>
</gene>
<evidence type="ECO:0000313" key="2">
    <source>
        <dbReference type="EMBL" id="KXG46273.1"/>
    </source>
</evidence>
<feature type="domain" description="Luciferase" evidence="1">
    <location>
        <begin position="249"/>
        <end position="329"/>
    </location>
</feature>
<evidence type="ECO:0000259" key="1">
    <source>
        <dbReference type="Pfam" id="PF17648"/>
    </source>
</evidence>
<dbReference type="STRING" id="5078.A0A135LBB5"/>
<sequence>MEMRPDTLAMGKRFRPMTSAATWNSVNAETYDTDFGFWIVSGRIERFTGPSDKVENQTPLNISTDTVYHTNTTNMPITLSNPFHAQDRLTLTLSAAALLVSTLILPAAYRDYKIFKSYGPGGVPNNAVGWVLVRALFQPFGREMVSTDQYVKRIAAAEGHGKGNEGFLSLTKEQFREERPVVGPHVVPQRQITQLPDEAVMEKFRTAFTAFGHRNHHLTKFQKSNLERHADGLFVADHIPVSGIAETMKREIAHIHSGNDHSVHMVLAPADCIKVIVAGWGQRHAFSGTRAMTFLSLGTRPDIPAEYVLIYAPRTEAEIETVMQIVSASVQFTTGREDVR</sequence>
<dbReference type="Proteomes" id="UP000070168">
    <property type="component" value="Unassembled WGS sequence"/>
</dbReference>
<accession>A0A135LBB5</accession>
<evidence type="ECO:0000313" key="3">
    <source>
        <dbReference type="Proteomes" id="UP000070168"/>
    </source>
</evidence>
<dbReference type="AlphaFoldDB" id="A0A135LBB5"/>
<organism evidence="2 3">
    <name type="scientific">Penicillium patulum</name>
    <name type="common">Penicillium griseofulvum</name>
    <dbReference type="NCBI Taxonomy" id="5078"/>
    <lineage>
        <taxon>Eukaryota</taxon>
        <taxon>Fungi</taxon>
        <taxon>Dikarya</taxon>
        <taxon>Ascomycota</taxon>
        <taxon>Pezizomycotina</taxon>
        <taxon>Eurotiomycetes</taxon>
        <taxon>Eurotiomycetidae</taxon>
        <taxon>Eurotiales</taxon>
        <taxon>Aspergillaceae</taxon>
        <taxon>Penicillium</taxon>
    </lineage>
</organism>
<dbReference type="EMBL" id="LHQR01000069">
    <property type="protein sequence ID" value="KXG46273.1"/>
    <property type="molecule type" value="Genomic_DNA"/>
</dbReference>
<name>A0A135LBB5_PENPA</name>
<dbReference type="PANTHER" id="PTHR38695:SF1">
    <property type="entry name" value="AMINO ACID PERMEASE_ SLC12A DOMAIN-CONTAINING PROTEIN"/>
    <property type="match status" value="1"/>
</dbReference>
<dbReference type="InterPro" id="IPR048273">
    <property type="entry name" value="Luciferase"/>
</dbReference>
<protein>
    <recommendedName>
        <fullName evidence="1">Luciferase domain-containing protein</fullName>
    </recommendedName>
</protein>
<dbReference type="GeneID" id="63708142"/>